<dbReference type="InterPro" id="IPR009081">
    <property type="entry name" value="PP-bd_ACP"/>
</dbReference>
<dbReference type="SUPFAM" id="SSF52777">
    <property type="entry name" value="CoA-dependent acyltransferases"/>
    <property type="match status" value="1"/>
</dbReference>
<feature type="region of interest" description="Disordered" evidence="18">
    <location>
        <begin position="227"/>
        <end position="250"/>
    </location>
</feature>
<evidence type="ECO:0000313" key="20">
    <source>
        <dbReference type="EMBL" id="TNY23840.1"/>
    </source>
</evidence>
<dbReference type="Pfam" id="PF00668">
    <property type="entry name" value="Condensation"/>
    <property type="match status" value="1"/>
</dbReference>
<evidence type="ECO:0000256" key="5">
    <source>
        <dbReference type="ARBA" id="ARBA00012913"/>
    </source>
</evidence>
<comment type="pathway">
    <text evidence="3">Amino-acid biosynthesis; L-lysine biosynthesis via AAA pathway; L-lysine from L-alpha-aminoadipate (fungal route): step 1/3.</text>
</comment>
<keyword evidence="12" id="KW-0457">Lysine biosynthesis</keyword>
<evidence type="ECO:0000256" key="17">
    <source>
        <dbReference type="ARBA" id="ARBA00049537"/>
    </source>
</evidence>
<dbReference type="NCBIfam" id="TIGR01733">
    <property type="entry name" value="AA-adenyl-dom"/>
    <property type="match status" value="1"/>
</dbReference>
<dbReference type="InterPro" id="IPR014397">
    <property type="entry name" value="Lys2"/>
</dbReference>
<dbReference type="InterPro" id="IPR010080">
    <property type="entry name" value="Thioester_reductase-like_dom"/>
</dbReference>
<name>A0A5C5G3Z7_9BASI</name>
<feature type="region of interest" description="Disordered" evidence="18">
    <location>
        <begin position="63"/>
        <end position="92"/>
    </location>
</feature>
<dbReference type="PROSITE" id="PS50075">
    <property type="entry name" value="CARRIER"/>
    <property type="match status" value="1"/>
</dbReference>
<keyword evidence="7" id="KW-0596">Phosphopantetheine</keyword>
<dbReference type="PROSITE" id="PS00455">
    <property type="entry name" value="AMP_BINDING"/>
    <property type="match status" value="1"/>
</dbReference>
<keyword evidence="10" id="KW-0521">NADP</keyword>
<evidence type="ECO:0000256" key="6">
    <source>
        <dbReference type="ARBA" id="ARBA00013073"/>
    </source>
</evidence>
<feature type="domain" description="Carrier" evidence="19">
    <location>
        <begin position="958"/>
        <end position="1035"/>
    </location>
</feature>
<evidence type="ECO:0000256" key="12">
    <source>
        <dbReference type="ARBA" id="ARBA00023154"/>
    </source>
</evidence>
<comment type="catalytic activity">
    <reaction evidence="16">
        <text>(S)-2-amino-6-oxohexanoate + NAD(+) + H2O = L-2-aminoadipate + NADH + 2 H(+)</text>
        <dbReference type="Rhea" id="RHEA:12308"/>
        <dbReference type="ChEBI" id="CHEBI:15377"/>
        <dbReference type="ChEBI" id="CHEBI:15378"/>
        <dbReference type="ChEBI" id="CHEBI:57540"/>
        <dbReference type="ChEBI" id="CHEBI:57945"/>
        <dbReference type="ChEBI" id="CHEBI:58321"/>
        <dbReference type="ChEBI" id="CHEBI:58672"/>
        <dbReference type="EC" id="1.2.1.31"/>
    </reaction>
</comment>
<accession>A0A5C5G3Z7</accession>
<dbReference type="InterPro" id="IPR042099">
    <property type="entry name" value="ANL_N_sf"/>
</dbReference>
<dbReference type="UniPathway" id="UPA00033">
    <property type="reaction ID" value="UER00032"/>
</dbReference>
<comment type="catalytic activity">
    <reaction evidence="15">
        <text>(S)-2-amino-6-oxohexanoate + AMP + diphosphate + NADP(+) = L-2-aminoadipate + ATP + NADPH + H(+)</text>
        <dbReference type="Rhea" id="RHEA:46936"/>
        <dbReference type="ChEBI" id="CHEBI:15378"/>
        <dbReference type="ChEBI" id="CHEBI:30616"/>
        <dbReference type="ChEBI" id="CHEBI:33019"/>
        <dbReference type="ChEBI" id="CHEBI:57783"/>
        <dbReference type="ChEBI" id="CHEBI:58321"/>
        <dbReference type="ChEBI" id="CHEBI:58349"/>
        <dbReference type="ChEBI" id="CHEBI:58672"/>
        <dbReference type="ChEBI" id="CHEBI:456215"/>
        <dbReference type="EC" id="1.2.1.95"/>
    </reaction>
</comment>
<dbReference type="NCBIfam" id="TIGR03443">
    <property type="entry name" value="alpha_am_amid"/>
    <property type="match status" value="1"/>
</dbReference>
<dbReference type="Gene3D" id="3.30.300.30">
    <property type="match status" value="1"/>
</dbReference>
<sequence>MAVQPQLLERVLQRLQDLPQLALPTDYPRPAGDQNLSLVEAREQRQLDSRTGAALLRLSLYDEADGESDPDDSDADDSASASGIQARLDSRRAARSSSPTAFHILLAAFAVLLHRYTGDTDLVIATSSPSSPEPLLLRIKLEPTDSFWSLVKSVQFLEQEAEDHKVPYDKLLEALPGYGKEAQQEGGPAPPPVFRVRFIDQTEAPDSTFLEQTSLTTDLTVFVSTTQSADGSAEGDAHTPSASGTTTPSSLRTSFLFTPPRISLTLSYNSLVFSQPRIALTLDQLVHLVHHAAAHPQDQIGSISLLTTKQRKLLPDPRADLEWTGYRGAITDIFSANARAFPDRTCIVESLAPAEVGGKDGERTFTYRQIDEASNLLAHHLVAGGVQREDVVTVYSTRGVDLVVAVMGILKAGATFSVIDPAYPPARQTIYLQVAQPRALVILAAAGSLLPPVRQYVTDKLSIRVEVPALELTSSGVLLGSSGRAGPDALDAVRERAAKPLGIPLGPDSVATLSFTSGSTGIPKGVRGRHFSLTHFFPWMKERFGLSDESRFTMLSGIAHDPIQRDIFTPLFLGASLYIPTAEDIGTPGRLAEWMADKAVTVTHLTPAMGQLLSAQATRLIPSLRNAFFVGDILTKRDCTRLQQLAQNCRIINMFGTTETQRAVSYFPIPPLSEDPTFLKTRKDIMPAGSGMINVQLLVVNRADKNQICAVGEVGEIYVRSGGLAEGYLQLPDATREKFVDNWFGAGVSREDSIAAGDAPWKTWWHGVRDRMYRTGDLGRYNPDGTVECTGRADDQIKIRGFRIELGEIDTHLSRHPAVRENVTLVRRDKYEEKVLVAYFVPLVGSKELEGLVSGDEDEDDEGGDKGAAKGGNKVSQSEVAKGLRRYRKLIKSIREYLKTKLPSYSVPSVIVPLARMPLNPNGKVDKPALPFPDTVAAAAALVSSGPSSSSAGGANAQQLTATEKTIHDIWLQLLPSPPSEIPLDESFFDLGGHSILATRLIFELRRTLAPGAPLGLVFDFPTIRALAKELDTLRDADLGFASGGKKPSAGGEAAAAADNEYADDAEALAGSLRASYDKPAASDKPKTVFLTGATGFLGAFILRDLLDRKRRGGQVAKVICHVRAGSADKALARLRESGEGRGAWDDKWIEEGRLEVVVGDLEGDKLGMSDEDWSRVAQEADIIVHNGAIVHWVYPYKQLRAANVMATLATIELAATGRPKALSFVSTTATIEKAHYVRLAASIKQAGGQGVPESDPLDAGKQGLKGGYNQSKWVSERLVLEAGRRGLAGSIVRPAYIVGDSQSAVTNTDDFLWRLVKGCIQLGHIPDIHNTINMVPVDHVACITACAALQDPHTPLKVHHVTAHPLPRFNSFLAALKLYGYGVETTEYLPWRTQLEQHVLRVQDNALFPLLHFVLDDLPTSTKAAELDDANTVALLRGAGQPDAVTVDDDQMGRYLAWLVAAGFLDSPPRKGEQGVRPLPQLELQAGGARAIGRSSAGK</sequence>
<comment type="function">
    <text evidence="2">Catalyzes the activation of alpha-aminoadipate by ATP-dependent adenylation and the reduction of activated alpha-aminoadipate by NADPH. The activated alpha-aminoadipate is bound to the phosphopantheinyl group of the enzyme itself before it is reduced to (S)-2-amino-6-oxohexanoate.</text>
</comment>
<feature type="compositionally biased region" description="Acidic residues" evidence="18">
    <location>
        <begin position="63"/>
        <end position="77"/>
    </location>
</feature>
<dbReference type="EC" id="1.2.1.31" evidence="6"/>
<feature type="region of interest" description="Disordered" evidence="18">
    <location>
        <begin position="853"/>
        <end position="877"/>
    </location>
</feature>
<evidence type="ECO:0000256" key="7">
    <source>
        <dbReference type="ARBA" id="ARBA00022450"/>
    </source>
</evidence>
<dbReference type="NCBIfam" id="TIGR01746">
    <property type="entry name" value="Thioester-redct"/>
    <property type="match status" value="1"/>
</dbReference>
<dbReference type="PIRSF" id="PIRSF001617">
    <property type="entry name" value="Alpha-AR"/>
    <property type="match status" value="1"/>
</dbReference>
<dbReference type="PANTHER" id="PTHR44845:SF1">
    <property type="entry name" value="L-2-AMINOADIPATE REDUCTASE"/>
    <property type="match status" value="1"/>
</dbReference>
<gene>
    <name evidence="20" type="ORF">DMC30DRAFT_407791</name>
</gene>
<dbReference type="PROSITE" id="PS00012">
    <property type="entry name" value="PHOSPHOPANTETHEINE"/>
    <property type="match status" value="1"/>
</dbReference>
<evidence type="ECO:0000256" key="4">
    <source>
        <dbReference type="ARBA" id="ARBA00006432"/>
    </source>
</evidence>
<dbReference type="InterPro" id="IPR045851">
    <property type="entry name" value="AMP-bd_C_sf"/>
</dbReference>
<dbReference type="EC" id="1.2.1.95" evidence="5"/>
<evidence type="ECO:0000256" key="2">
    <source>
        <dbReference type="ARBA" id="ARBA00003499"/>
    </source>
</evidence>
<dbReference type="InterPro" id="IPR020845">
    <property type="entry name" value="AMP-binding_CS"/>
</dbReference>
<dbReference type="EMBL" id="SOZI01000007">
    <property type="protein sequence ID" value="TNY23840.1"/>
    <property type="molecule type" value="Genomic_DNA"/>
</dbReference>
<comment type="caution">
    <text evidence="20">The sequence shown here is derived from an EMBL/GenBank/DDBJ whole genome shotgun (WGS) entry which is preliminary data.</text>
</comment>
<dbReference type="Gene3D" id="3.30.559.30">
    <property type="entry name" value="Nonribosomal peptide synthetase, condensation domain"/>
    <property type="match status" value="1"/>
</dbReference>
<dbReference type="Pfam" id="PF00550">
    <property type="entry name" value="PP-binding"/>
    <property type="match status" value="1"/>
</dbReference>
<evidence type="ECO:0000256" key="16">
    <source>
        <dbReference type="ARBA" id="ARBA00048414"/>
    </source>
</evidence>
<reference evidence="20 21" key="1">
    <citation type="submission" date="2019-03" db="EMBL/GenBank/DDBJ databases">
        <title>Rhodosporidium diobovatum UCD-FST 08-225 genome sequencing, assembly, and annotation.</title>
        <authorList>
            <person name="Fakankun I.U."/>
            <person name="Fristensky B."/>
            <person name="Levin D.B."/>
        </authorList>
    </citation>
    <scope>NUCLEOTIDE SEQUENCE [LARGE SCALE GENOMIC DNA]</scope>
    <source>
        <strain evidence="20 21">UCD-FST 08-225</strain>
    </source>
</reference>
<dbReference type="SUPFAM" id="SSF51735">
    <property type="entry name" value="NAD(P)-binding Rossmann-fold domains"/>
    <property type="match status" value="1"/>
</dbReference>
<dbReference type="Gene3D" id="3.40.50.720">
    <property type="entry name" value="NAD(P)-binding Rossmann-like Domain"/>
    <property type="match status" value="1"/>
</dbReference>
<evidence type="ECO:0000256" key="11">
    <source>
        <dbReference type="ARBA" id="ARBA00023002"/>
    </source>
</evidence>
<dbReference type="InterPro" id="IPR006162">
    <property type="entry name" value="Ppantetheine_attach_site"/>
</dbReference>
<evidence type="ECO:0000259" key="19">
    <source>
        <dbReference type="PROSITE" id="PS50075"/>
    </source>
</evidence>
<dbReference type="InterPro" id="IPR000873">
    <property type="entry name" value="AMP-dep_synth/lig_dom"/>
</dbReference>
<dbReference type="InterPro" id="IPR013120">
    <property type="entry name" value="FAR_NAD-bd"/>
</dbReference>
<dbReference type="InterPro" id="IPR010071">
    <property type="entry name" value="AA_adenyl_dom"/>
</dbReference>
<keyword evidence="11" id="KW-0560">Oxidoreductase</keyword>
<keyword evidence="8" id="KW-0597">Phosphoprotein</keyword>
<dbReference type="InterPro" id="IPR036736">
    <property type="entry name" value="ACP-like_sf"/>
</dbReference>
<keyword evidence="21" id="KW-1185">Reference proteome</keyword>
<dbReference type="PANTHER" id="PTHR44845">
    <property type="entry name" value="CARRIER DOMAIN-CONTAINING PROTEIN"/>
    <property type="match status" value="1"/>
</dbReference>
<dbReference type="SUPFAM" id="SSF47336">
    <property type="entry name" value="ACP-like"/>
    <property type="match status" value="1"/>
</dbReference>
<dbReference type="InterPro" id="IPR036291">
    <property type="entry name" value="NAD(P)-bd_dom_sf"/>
</dbReference>
<dbReference type="Pfam" id="PF00501">
    <property type="entry name" value="AMP-binding"/>
    <property type="match status" value="1"/>
</dbReference>
<dbReference type="Gene3D" id="3.40.50.12780">
    <property type="entry name" value="N-terminal domain of ligase-like"/>
    <property type="match status" value="1"/>
</dbReference>
<dbReference type="Gene3D" id="1.10.1200.10">
    <property type="entry name" value="ACP-like"/>
    <property type="match status" value="1"/>
</dbReference>
<dbReference type="GO" id="GO:0004043">
    <property type="term" value="F:L-aminoadipate-semialdehyde dehydrogenase [NAD(P)+] activity"/>
    <property type="evidence" value="ECO:0007669"/>
    <property type="project" value="UniProtKB-EC"/>
</dbReference>
<organism evidence="20 21">
    <name type="scientific">Rhodotorula diobovata</name>
    <dbReference type="NCBI Taxonomy" id="5288"/>
    <lineage>
        <taxon>Eukaryota</taxon>
        <taxon>Fungi</taxon>
        <taxon>Dikarya</taxon>
        <taxon>Basidiomycota</taxon>
        <taxon>Pucciniomycotina</taxon>
        <taxon>Microbotryomycetes</taxon>
        <taxon>Sporidiobolales</taxon>
        <taxon>Sporidiobolaceae</taxon>
        <taxon>Rhodotorula</taxon>
    </lineage>
</organism>
<dbReference type="CDD" id="cd05235">
    <property type="entry name" value="SDR_e1"/>
    <property type="match status" value="1"/>
</dbReference>
<comment type="catalytic activity">
    <reaction evidence="17">
        <text>(S)-2-amino-6-oxohexanoate + NADP(+) + H2O = L-2-aminoadipate + NADPH + 2 H(+)</text>
        <dbReference type="Rhea" id="RHEA:12304"/>
        <dbReference type="ChEBI" id="CHEBI:15377"/>
        <dbReference type="ChEBI" id="CHEBI:15378"/>
        <dbReference type="ChEBI" id="CHEBI:57783"/>
        <dbReference type="ChEBI" id="CHEBI:58321"/>
        <dbReference type="ChEBI" id="CHEBI:58349"/>
        <dbReference type="ChEBI" id="CHEBI:58672"/>
        <dbReference type="EC" id="1.2.1.31"/>
    </reaction>
</comment>
<feature type="compositionally biased region" description="Low complexity" evidence="18">
    <location>
        <begin position="78"/>
        <end position="87"/>
    </location>
</feature>
<keyword evidence="9" id="KW-0028">Amino-acid biosynthesis</keyword>
<protein>
    <recommendedName>
        <fullName evidence="14">Alpha-aminoadipate reductase</fullName>
        <ecNumber evidence="6">1.2.1.31</ecNumber>
        <ecNumber evidence="5">1.2.1.95</ecNumber>
    </recommendedName>
    <alternativeName>
        <fullName evidence="13">L-aminoadipate-semialdehyde dehydrogenase</fullName>
    </alternativeName>
</protein>
<evidence type="ECO:0000256" key="3">
    <source>
        <dbReference type="ARBA" id="ARBA00004827"/>
    </source>
</evidence>
<evidence type="ECO:0000313" key="21">
    <source>
        <dbReference type="Proteomes" id="UP000311382"/>
    </source>
</evidence>
<comment type="similarity">
    <text evidence="4">Belongs to the ATP-dependent AMP-binding enzyme family.</text>
</comment>
<dbReference type="SUPFAM" id="SSF56801">
    <property type="entry name" value="Acetyl-CoA synthetase-like"/>
    <property type="match status" value="1"/>
</dbReference>
<dbReference type="InterPro" id="IPR001242">
    <property type="entry name" value="Condensation_dom"/>
</dbReference>
<evidence type="ECO:0000256" key="9">
    <source>
        <dbReference type="ARBA" id="ARBA00022605"/>
    </source>
</evidence>
<dbReference type="Proteomes" id="UP000311382">
    <property type="component" value="Unassembled WGS sequence"/>
</dbReference>
<evidence type="ECO:0000256" key="10">
    <source>
        <dbReference type="ARBA" id="ARBA00022857"/>
    </source>
</evidence>
<dbReference type="InterPro" id="IPR020806">
    <property type="entry name" value="PKS_PP-bd"/>
</dbReference>
<dbReference type="Pfam" id="PF07993">
    <property type="entry name" value="NAD_binding_4"/>
    <property type="match status" value="1"/>
</dbReference>
<evidence type="ECO:0000256" key="8">
    <source>
        <dbReference type="ARBA" id="ARBA00022553"/>
    </source>
</evidence>
<evidence type="ECO:0000256" key="15">
    <source>
        <dbReference type="ARBA" id="ARBA00048260"/>
    </source>
</evidence>
<evidence type="ECO:0000256" key="13">
    <source>
        <dbReference type="ARBA" id="ARBA00031335"/>
    </source>
</evidence>
<evidence type="ECO:0000256" key="1">
    <source>
        <dbReference type="ARBA" id="ARBA00001957"/>
    </source>
</evidence>
<evidence type="ECO:0000256" key="18">
    <source>
        <dbReference type="SAM" id="MobiDB-lite"/>
    </source>
</evidence>
<feature type="compositionally biased region" description="Low complexity" evidence="18">
    <location>
        <begin position="239"/>
        <end position="250"/>
    </location>
</feature>
<dbReference type="SMART" id="SM00823">
    <property type="entry name" value="PKS_PP"/>
    <property type="match status" value="1"/>
</dbReference>
<dbReference type="OrthoDB" id="329835at2759"/>
<dbReference type="GO" id="GO:0019878">
    <property type="term" value="P:lysine biosynthetic process via aminoadipic acid"/>
    <property type="evidence" value="ECO:0007669"/>
    <property type="project" value="UniProtKB-UniPathway"/>
</dbReference>
<dbReference type="STRING" id="5288.A0A5C5G3Z7"/>
<comment type="cofactor">
    <cofactor evidence="1">
        <name>pantetheine 4'-phosphate</name>
        <dbReference type="ChEBI" id="CHEBI:47942"/>
    </cofactor>
</comment>
<dbReference type="GO" id="GO:0031177">
    <property type="term" value="F:phosphopantetheine binding"/>
    <property type="evidence" value="ECO:0007669"/>
    <property type="project" value="InterPro"/>
</dbReference>
<evidence type="ECO:0000256" key="14">
    <source>
        <dbReference type="ARBA" id="ARBA00032195"/>
    </source>
</evidence>
<proteinExistence type="inferred from homology"/>